<evidence type="ECO:0000313" key="1">
    <source>
        <dbReference type="EMBL" id="OAI01997.1"/>
    </source>
</evidence>
<proteinExistence type="predicted"/>
<protein>
    <submittedName>
        <fullName evidence="1">Uncharacterized protein</fullName>
    </submittedName>
</protein>
<accession>A0A177M8D9</accession>
<organism evidence="1 2">
    <name type="scientific">Methylomonas methanica</name>
    <dbReference type="NCBI Taxonomy" id="421"/>
    <lineage>
        <taxon>Bacteria</taxon>
        <taxon>Pseudomonadati</taxon>
        <taxon>Pseudomonadota</taxon>
        <taxon>Gammaproteobacteria</taxon>
        <taxon>Methylococcales</taxon>
        <taxon>Methylococcaceae</taxon>
        <taxon>Methylomonas</taxon>
    </lineage>
</organism>
<evidence type="ECO:0000313" key="2">
    <source>
        <dbReference type="Proteomes" id="UP000077763"/>
    </source>
</evidence>
<comment type="caution">
    <text evidence="1">The sequence shown here is derived from an EMBL/GenBank/DDBJ whole genome shotgun (WGS) entry which is preliminary data.</text>
</comment>
<gene>
    <name evidence="1" type="ORF">A1353_17835</name>
</gene>
<reference evidence="1 2" key="1">
    <citation type="submission" date="2016-03" db="EMBL/GenBank/DDBJ databases">
        <authorList>
            <person name="Ploux O."/>
        </authorList>
    </citation>
    <scope>NUCLEOTIDE SEQUENCE [LARGE SCALE GENOMIC DNA]</scope>
    <source>
        <strain evidence="1 2">R-45371</strain>
    </source>
</reference>
<dbReference type="Proteomes" id="UP000077763">
    <property type="component" value="Unassembled WGS sequence"/>
</dbReference>
<dbReference type="EMBL" id="LUUH01000065">
    <property type="protein sequence ID" value="OAI01997.1"/>
    <property type="molecule type" value="Genomic_DNA"/>
</dbReference>
<sequence>MLMFDWDRAGDKVNTMAATGPERRWSGDGYCASGCDLNGVAVGLGKYLSPIGTWFRFDKPMK</sequence>
<dbReference type="AlphaFoldDB" id="A0A177M8D9"/>
<name>A0A177M8D9_METMH</name>